<dbReference type="SUPFAM" id="SSF52166">
    <property type="entry name" value="Ribosomal protein L4"/>
    <property type="match status" value="1"/>
</dbReference>
<evidence type="ECO:0000256" key="3">
    <source>
        <dbReference type="ARBA" id="ARBA00023274"/>
    </source>
</evidence>
<keyword evidence="5" id="KW-0694">RNA-binding</keyword>
<dbReference type="EMBL" id="MFHQ01000017">
    <property type="protein sequence ID" value="OGF74473.1"/>
    <property type="molecule type" value="Genomic_DNA"/>
</dbReference>
<evidence type="ECO:0000256" key="2">
    <source>
        <dbReference type="ARBA" id="ARBA00022980"/>
    </source>
</evidence>
<protein>
    <recommendedName>
        <fullName evidence="4 5">Large ribosomal subunit protein uL4</fullName>
    </recommendedName>
</protein>
<dbReference type="GO" id="GO:1990904">
    <property type="term" value="C:ribonucleoprotein complex"/>
    <property type="evidence" value="ECO:0007669"/>
    <property type="project" value="UniProtKB-KW"/>
</dbReference>
<keyword evidence="5" id="KW-0699">rRNA-binding</keyword>
<evidence type="ECO:0000256" key="1">
    <source>
        <dbReference type="ARBA" id="ARBA00010528"/>
    </source>
</evidence>
<dbReference type="Gene3D" id="3.40.1370.10">
    <property type="match status" value="1"/>
</dbReference>
<accession>A0A1F5WFR3</accession>
<reference evidence="7 8" key="1">
    <citation type="journal article" date="2016" name="Nat. Commun.">
        <title>Thousands of microbial genomes shed light on interconnected biogeochemical processes in an aquifer system.</title>
        <authorList>
            <person name="Anantharaman K."/>
            <person name="Brown C.T."/>
            <person name="Hug L.A."/>
            <person name="Sharon I."/>
            <person name="Castelle C.J."/>
            <person name="Probst A.J."/>
            <person name="Thomas B.C."/>
            <person name="Singh A."/>
            <person name="Wilkins M.J."/>
            <person name="Karaoz U."/>
            <person name="Brodie E.L."/>
            <person name="Williams K.H."/>
            <person name="Hubbard S.S."/>
            <person name="Banfield J.F."/>
        </authorList>
    </citation>
    <scope>NUCLEOTIDE SEQUENCE [LARGE SCALE GENOMIC DNA]</scope>
</reference>
<dbReference type="STRING" id="1798338.A3J56_00865"/>
<dbReference type="GO" id="GO:0019843">
    <property type="term" value="F:rRNA binding"/>
    <property type="evidence" value="ECO:0007669"/>
    <property type="project" value="UniProtKB-UniRule"/>
</dbReference>
<dbReference type="Proteomes" id="UP000178406">
    <property type="component" value="Unassembled WGS sequence"/>
</dbReference>
<keyword evidence="2 5" id="KW-0689">Ribosomal protein</keyword>
<name>A0A1F5WFR3_9BACT</name>
<evidence type="ECO:0000313" key="8">
    <source>
        <dbReference type="Proteomes" id="UP000178406"/>
    </source>
</evidence>
<dbReference type="PANTHER" id="PTHR10746:SF6">
    <property type="entry name" value="LARGE RIBOSOMAL SUBUNIT PROTEIN UL4M"/>
    <property type="match status" value="1"/>
</dbReference>
<comment type="subunit">
    <text evidence="5">Part of the 50S ribosomal subunit.</text>
</comment>
<comment type="similarity">
    <text evidence="1 5">Belongs to the universal ribosomal protein uL4 family.</text>
</comment>
<dbReference type="GO" id="GO:0005840">
    <property type="term" value="C:ribosome"/>
    <property type="evidence" value="ECO:0007669"/>
    <property type="project" value="UniProtKB-KW"/>
</dbReference>
<evidence type="ECO:0000256" key="6">
    <source>
        <dbReference type="SAM" id="MobiDB-lite"/>
    </source>
</evidence>
<dbReference type="AlphaFoldDB" id="A0A1F5WFR3"/>
<evidence type="ECO:0000256" key="5">
    <source>
        <dbReference type="HAMAP-Rule" id="MF_01328"/>
    </source>
</evidence>
<dbReference type="InterPro" id="IPR023574">
    <property type="entry name" value="Ribosomal_uL4_dom_sf"/>
</dbReference>
<organism evidence="7 8">
    <name type="scientific">Candidatus Giovannonibacteria bacterium RIFCSPHIGHO2_02_FULL_46_20</name>
    <dbReference type="NCBI Taxonomy" id="1798338"/>
    <lineage>
        <taxon>Bacteria</taxon>
        <taxon>Candidatus Giovannoniibacteriota</taxon>
    </lineage>
</organism>
<comment type="function">
    <text evidence="5">One of the primary rRNA binding proteins, this protein initially binds near the 5'-end of the 23S rRNA. It is important during the early stages of 50S assembly. It makes multiple contacts with different domains of the 23S rRNA in the assembled 50S subunit and ribosome.</text>
</comment>
<dbReference type="NCBIfam" id="TIGR03953">
    <property type="entry name" value="rplD_bact"/>
    <property type="match status" value="1"/>
</dbReference>
<dbReference type="GO" id="GO:0006412">
    <property type="term" value="P:translation"/>
    <property type="evidence" value="ECO:0007669"/>
    <property type="project" value="UniProtKB-UniRule"/>
</dbReference>
<dbReference type="GO" id="GO:0003735">
    <property type="term" value="F:structural constituent of ribosome"/>
    <property type="evidence" value="ECO:0007669"/>
    <property type="project" value="InterPro"/>
</dbReference>
<comment type="function">
    <text evidence="5">Forms part of the polypeptide exit tunnel.</text>
</comment>
<gene>
    <name evidence="5" type="primary">rplD</name>
    <name evidence="7" type="ORF">A3J56_00865</name>
</gene>
<dbReference type="InterPro" id="IPR013005">
    <property type="entry name" value="Ribosomal_uL4-like"/>
</dbReference>
<dbReference type="PANTHER" id="PTHR10746">
    <property type="entry name" value="50S RIBOSOMAL PROTEIN L4"/>
    <property type="match status" value="1"/>
</dbReference>
<dbReference type="InterPro" id="IPR002136">
    <property type="entry name" value="Ribosomal_uL4"/>
</dbReference>
<proteinExistence type="inferred from homology"/>
<keyword evidence="3 5" id="KW-0687">Ribonucleoprotein</keyword>
<feature type="region of interest" description="Disordered" evidence="6">
    <location>
        <begin position="43"/>
        <end position="70"/>
    </location>
</feature>
<dbReference type="HAMAP" id="MF_01328_B">
    <property type="entry name" value="Ribosomal_uL4_B"/>
    <property type="match status" value="1"/>
</dbReference>
<comment type="caution">
    <text evidence="7">The sequence shown here is derived from an EMBL/GenBank/DDBJ whole genome shotgun (WGS) entry which is preliminary data.</text>
</comment>
<dbReference type="Pfam" id="PF00573">
    <property type="entry name" value="Ribosomal_L4"/>
    <property type="match status" value="1"/>
</dbReference>
<evidence type="ECO:0000313" key="7">
    <source>
        <dbReference type="EMBL" id="OGF74473.1"/>
    </source>
</evidence>
<sequence>MKIDTYNTKGEKISTTELPDRIFGVRWNAALVKQVYDGERANARRPWAHTKDRSEVSGGGRKPWRQKGLGRARHGSIRSPIWVGGGVAHGPRKARSFEVKINKKMKSASVRALLSRKLNDGQVAVFDQFSISLPKTKNVVMALRSIGNNEAFKGIATRKKTLLAISRDISIIRATRNAPYVFYTEPRNMTTTALLHTSYVVLDQSSLAELTKTFA</sequence>
<evidence type="ECO:0000256" key="4">
    <source>
        <dbReference type="ARBA" id="ARBA00035244"/>
    </source>
</evidence>